<keyword evidence="5" id="KW-1185">Reference proteome</keyword>
<dbReference type="SUPFAM" id="SSF52922">
    <property type="entry name" value="TK C-terminal domain-like"/>
    <property type="match status" value="1"/>
</dbReference>
<evidence type="ECO:0000256" key="1">
    <source>
        <dbReference type="ARBA" id="ARBA00023002"/>
    </source>
</evidence>
<dbReference type="Pfam" id="PF17147">
    <property type="entry name" value="PFOR_II"/>
    <property type="match status" value="1"/>
</dbReference>
<evidence type="ECO:0000259" key="2">
    <source>
        <dbReference type="Pfam" id="PF01855"/>
    </source>
</evidence>
<dbReference type="Gene3D" id="3.40.50.970">
    <property type="match status" value="1"/>
</dbReference>
<dbReference type="Pfam" id="PF01855">
    <property type="entry name" value="POR_N"/>
    <property type="match status" value="1"/>
</dbReference>
<dbReference type="RefSeq" id="WP_015750552.1">
    <property type="nucleotide sequence ID" value="NC_013223.1"/>
</dbReference>
<dbReference type="GO" id="GO:0016491">
    <property type="term" value="F:oxidoreductase activity"/>
    <property type="evidence" value="ECO:0007669"/>
    <property type="project" value="UniProtKB-KW"/>
</dbReference>
<dbReference type="Gene3D" id="3.40.50.920">
    <property type="match status" value="1"/>
</dbReference>
<dbReference type="EMBL" id="CP001734">
    <property type="protein sequence ID" value="ACV67393.1"/>
    <property type="molecule type" value="Genomic_DNA"/>
</dbReference>
<accession>C8WZB8</accession>
<organism evidence="4 5">
    <name type="scientific">Desulfohalobium retbaense (strain ATCC 49708 / DSM 5692 / JCM 16813 / HR100)</name>
    <dbReference type="NCBI Taxonomy" id="485915"/>
    <lineage>
        <taxon>Bacteria</taxon>
        <taxon>Pseudomonadati</taxon>
        <taxon>Thermodesulfobacteriota</taxon>
        <taxon>Desulfovibrionia</taxon>
        <taxon>Desulfovibrionales</taxon>
        <taxon>Desulfohalobiaceae</taxon>
        <taxon>Desulfohalobium</taxon>
    </lineage>
</organism>
<dbReference type="HOGENOM" id="CLU_017038_0_0_7"/>
<dbReference type="InterPro" id="IPR002880">
    <property type="entry name" value="Pyrv_Fd/Flavodoxin_OxRdtase_N"/>
</dbReference>
<sequence length="359" mass="38538">MPHSSGERIFIKGNEAIARGALAAGCQCFFGYPITPQNDIPEFLSTALPEAGGEFVQAESEVAAANMLLGAAACGKRAMTSSSSPGISLKQEAISYLAGSELPAVIVNISRGGPGLGDIGPSQGDYFQSTRGGGHGDYRLLVLAPGSCQEAYDMTARAFELAFKYRNPVMVLGDAILGQMKEPVTVAAPHTPDPGEAADWALSGAQGRPKRLLKSLFLKDGELADHNQRLQDKYLRMASEIDAETYALEDAELVVVAYGSIGRIVKSTVRRLREQGRRVGLFRPLTVFPFPSKPLQDLARKGKHFLTIEHNLGQMVEDVRLAVCPHGSSALHCCLPGNLPTPEDFEQPIVKALEDTIHV</sequence>
<dbReference type="Proteomes" id="UP000001052">
    <property type="component" value="Chromosome"/>
</dbReference>
<dbReference type="NCBIfam" id="NF005507">
    <property type="entry name" value="PRK07119.1"/>
    <property type="match status" value="1"/>
</dbReference>
<feature type="domain" description="Pyruvate:ferredoxin oxidoreductase core" evidence="3">
    <location>
        <begin position="251"/>
        <end position="343"/>
    </location>
</feature>
<dbReference type="InterPro" id="IPR052368">
    <property type="entry name" value="2-oxoacid_oxidoreductase"/>
</dbReference>
<dbReference type="PANTHER" id="PTHR43088:SF1">
    <property type="entry name" value="SUBUNIT OF PYRUVATE:FLAVODOXIN OXIDOREDUCTASE"/>
    <property type="match status" value="1"/>
</dbReference>
<dbReference type="eggNOG" id="COG0674">
    <property type="taxonomic scope" value="Bacteria"/>
</dbReference>
<gene>
    <name evidence="4" type="ordered locus">Dret_0091</name>
</gene>
<dbReference type="InterPro" id="IPR033412">
    <property type="entry name" value="PFOR_II"/>
</dbReference>
<dbReference type="KEGG" id="drt:Dret_0091"/>
<dbReference type="SUPFAM" id="SSF52518">
    <property type="entry name" value="Thiamin diphosphate-binding fold (THDP-binding)"/>
    <property type="match status" value="1"/>
</dbReference>
<reference evidence="5" key="1">
    <citation type="submission" date="2009-09" db="EMBL/GenBank/DDBJ databases">
        <title>The complete chromosome of Desulfohalobium retbaense DSM 5692.</title>
        <authorList>
            <consortium name="US DOE Joint Genome Institute (JGI-PGF)"/>
            <person name="Lucas S."/>
            <person name="Copeland A."/>
            <person name="Lapidus A."/>
            <person name="Glavina del Rio T."/>
            <person name="Dalin E."/>
            <person name="Tice H."/>
            <person name="Bruce D."/>
            <person name="Goodwin L."/>
            <person name="Pitluck S."/>
            <person name="Kyrpides N."/>
            <person name="Mavromatis K."/>
            <person name="Ivanova N."/>
            <person name="Mikhailova N."/>
            <person name="Munk A.C."/>
            <person name="Brettin T."/>
            <person name="Detter J.C."/>
            <person name="Han C."/>
            <person name="Tapia R."/>
            <person name="Larimer F."/>
            <person name="Land M."/>
            <person name="Hauser L."/>
            <person name="Markowitz V."/>
            <person name="Cheng J.-F."/>
            <person name="Hugenholtz P."/>
            <person name="Woyke T."/>
            <person name="Wu D."/>
            <person name="Spring S."/>
            <person name="Klenk H.-P."/>
            <person name="Eisen J.A."/>
        </authorList>
    </citation>
    <scope>NUCLEOTIDE SEQUENCE [LARGE SCALE GENOMIC DNA]</scope>
    <source>
        <strain evidence="5">DSM 5692</strain>
    </source>
</reference>
<evidence type="ECO:0000313" key="4">
    <source>
        <dbReference type="EMBL" id="ACV67393.1"/>
    </source>
</evidence>
<keyword evidence="1" id="KW-0560">Oxidoreductase</keyword>
<dbReference type="InterPro" id="IPR029061">
    <property type="entry name" value="THDP-binding"/>
</dbReference>
<dbReference type="AlphaFoldDB" id="C8WZB8"/>
<keyword evidence="4" id="KW-0670">Pyruvate</keyword>
<feature type="domain" description="Pyruvate flavodoxin/ferredoxin oxidoreductase pyrimidine binding" evidence="2">
    <location>
        <begin position="20"/>
        <end position="188"/>
    </location>
</feature>
<dbReference type="InterPro" id="IPR009014">
    <property type="entry name" value="Transketo_C/PFOR_II"/>
</dbReference>
<proteinExistence type="predicted"/>
<dbReference type="OrthoDB" id="9794954at2"/>
<protein>
    <submittedName>
        <fullName evidence="4">Pyruvate flavodoxin/ferredoxin oxidoreductase domain protein</fullName>
    </submittedName>
</protein>
<name>C8WZB8_DESRD</name>
<dbReference type="STRING" id="485915.Dret_0091"/>
<evidence type="ECO:0000259" key="3">
    <source>
        <dbReference type="Pfam" id="PF17147"/>
    </source>
</evidence>
<dbReference type="PANTHER" id="PTHR43088">
    <property type="entry name" value="SUBUNIT OF PYRUVATE:FLAVODOXIN OXIDOREDUCTASE-RELATED"/>
    <property type="match status" value="1"/>
</dbReference>
<evidence type="ECO:0000313" key="5">
    <source>
        <dbReference type="Proteomes" id="UP000001052"/>
    </source>
</evidence>
<reference evidence="4 5" key="2">
    <citation type="journal article" date="2010" name="Stand. Genomic Sci.">
        <title>Complete genome sequence of Desulfohalobium retbaense type strain (HR(100)).</title>
        <authorList>
            <person name="Spring S."/>
            <person name="Nolan M."/>
            <person name="Lapidus A."/>
            <person name="Glavina Del Rio T."/>
            <person name="Copeland A."/>
            <person name="Tice H."/>
            <person name="Cheng J.F."/>
            <person name="Lucas S."/>
            <person name="Land M."/>
            <person name="Chen F."/>
            <person name="Bruce D."/>
            <person name="Goodwin L."/>
            <person name="Pitluck S."/>
            <person name="Ivanova N."/>
            <person name="Mavromatis K."/>
            <person name="Mikhailova N."/>
            <person name="Pati A."/>
            <person name="Chen A."/>
            <person name="Palaniappan K."/>
            <person name="Hauser L."/>
            <person name="Chang Y.J."/>
            <person name="Jeffries C.D."/>
            <person name="Munk C."/>
            <person name="Kiss H."/>
            <person name="Chain P."/>
            <person name="Han C."/>
            <person name="Brettin T."/>
            <person name="Detter J.C."/>
            <person name="Schuler E."/>
            <person name="Goker M."/>
            <person name="Rohde M."/>
            <person name="Bristow J."/>
            <person name="Eisen J.A."/>
            <person name="Markowitz V."/>
            <person name="Hugenholtz P."/>
            <person name="Kyrpides N.C."/>
            <person name="Klenk H.P."/>
        </authorList>
    </citation>
    <scope>NUCLEOTIDE SEQUENCE [LARGE SCALE GENOMIC DNA]</scope>
    <source>
        <strain evidence="4 5">DSM 5692</strain>
    </source>
</reference>
<dbReference type="CDD" id="cd07034">
    <property type="entry name" value="TPP_PYR_PFOR_IOR-alpha_like"/>
    <property type="match status" value="1"/>
</dbReference>